<dbReference type="Pfam" id="PF02872">
    <property type="entry name" value="5_nucleotid_C"/>
    <property type="match status" value="1"/>
</dbReference>
<sequence length="518" mass="57198">MKVKILSTSDVHGYVYPTDYSTPNNIADYGMLKAATLIKQQKQAAAADEIVIAVENGDWIQGSPLTSYVAKQTTAKQQGIFSQITSNIGYDAGVLGNHEFNYGLDYLRAAEHYRNYPLLGANIAGGRQQQIVDAPYTIVKQKGIKVAILGLTTAYIPVWEQANHLTGLNFKSALETAKLWVPRLREMADVVVVAYHGGLESDLKTGLPSEKITAEDEGYRILTQVPGIDALITGHQHRQIAAVYNGLPVTQPGERGRFVGCIELQLEKNNEVQGSTATLLATEEMIPDSTLTQMTAKLEQKVQTWLDQPLGQVNGTAMAIVDPMQARLHGHPYLQFINQVEMAATGVDIAATALFNNEVRGYEAEVTIRQVLNSYGYPNTLVVERITGADLKAALERCASFFEVQAGQVVVAAAFVKPKVQYYNYDFYSGIDYEFDLRQPVGSRVTKLKYHGETVTAEQTLQVAMNQYRGNGGGEYDMFGTAKVVKEVNLDMTELITDYFEQNNPVTATQPENFQVKW</sequence>
<dbReference type="Proteomes" id="UP000051256">
    <property type="component" value="Unassembled WGS sequence"/>
</dbReference>
<dbReference type="GO" id="GO:0000166">
    <property type="term" value="F:nucleotide binding"/>
    <property type="evidence" value="ECO:0007669"/>
    <property type="project" value="UniProtKB-KW"/>
</dbReference>
<dbReference type="InterPro" id="IPR029052">
    <property type="entry name" value="Metallo-depent_PP-like"/>
</dbReference>
<dbReference type="AlphaFoldDB" id="A0A0R2D186"/>
<dbReference type="InterPro" id="IPR006146">
    <property type="entry name" value="5'-Nucleotdase_CS"/>
</dbReference>
<protein>
    <submittedName>
        <fullName evidence="5">Putative 2,3-cyclic-nucleotide 2-phosphodiesterase</fullName>
    </submittedName>
</protein>
<feature type="domain" description="Calcineurin-like phosphoesterase" evidence="3">
    <location>
        <begin position="4"/>
        <end position="238"/>
    </location>
</feature>
<keyword evidence="1" id="KW-0732">Signal</keyword>
<dbReference type="SUPFAM" id="SSF56300">
    <property type="entry name" value="Metallo-dependent phosphatases"/>
    <property type="match status" value="1"/>
</dbReference>
<dbReference type="InterPro" id="IPR004843">
    <property type="entry name" value="Calcineurin-like_PHP"/>
</dbReference>
<dbReference type="PANTHER" id="PTHR11575:SF6">
    <property type="entry name" value="2',3'-CYCLIC-NUCLEOTIDE 2'-PHOSPHODIESTERASE_3'-NUCLEOTIDASE"/>
    <property type="match status" value="1"/>
</dbReference>
<evidence type="ECO:0000313" key="5">
    <source>
        <dbReference type="EMBL" id="KRM94233.1"/>
    </source>
</evidence>
<evidence type="ECO:0000259" key="4">
    <source>
        <dbReference type="Pfam" id="PF02872"/>
    </source>
</evidence>
<dbReference type="Pfam" id="PF00149">
    <property type="entry name" value="Metallophos"/>
    <property type="match status" value="1"/>
</dbReference>
<dbReference type="InterPro" id="IPR008334">
    <property type="entry name" value="5'-Nucleotdase_C"/>
</dbReference>
<dbReference type="PANTHER" id="PTHR11575">
    <property type="entry name" value="5'-NUCLEOTIDASE-RELATED"/>
    <property type="match status" value="1"/>
</dbReference>
<dbReference type="RefSeq" id="WP_056977348.1">
    <property type="nucleotide sequence ID" value="NZ_AYZR01000004.1"/>
</dbReference>
<dbReference type="EMBL" id="AYZR01000004">
    <property type="protein sequence ID" value="KRM94233.1"/>
    <property type="molecule type" value="Genomic_DNA"/>
</dbReference>
<dbReference type="STRING" id="1423802.FC56_GL001185"/>
<evidence type="ECO:0000259" key="3">
    <source>
        <dbReference type="Pfam" id="PF00149"/>
    </source>
</evidence>
<evidence type="ECO:0000313" key="6">
    <source>
        <dbReference type="Proteomes" id="UP000051256"/>
    </source>
</evidence>
<dbReference type="InterPro" id="IPR006179">
    <property type="entry name" value="5_nucleotidase/apyrase"/>
</dbReference>
<dbReference type="SUPFAM" id="SSF55816">
    <property type="entry name" value="5'-nucleotidase (syn. UDP-sugar hydrolase), C-terminal domain"/>
    <property type="match status" value="1"/>
</dbReference>
<comment type="caution">
    <text evidence="5">The sequence shown here is derived from an EMBL/GenBank/DDBJ whole genome shotgun (WGS) entry which is preliminary data.</text>
</comment>
<accession>A0A0R2D186</accession>
<organism evidence="5 6">
    <name type="scientific">Lentilactobacillus senioris DSM 24302 = JCM 17472</name>
    <dbReference type="NCBI Taxonomy" id="1423802"/>
    <lineage>
        <taxon>Bacteria</taxon>
        <taxon>Bacillati</taxon>
        <taxon>Bacillota</taxon>
        <taxon>Bacilli</taxon>
        <taxon>Lactobacillales</taxon>
        <taxon>Lactobacillaceae</taxon>
        <taxon>Lentilactobacillus</taxon>
    </lineage>
</organism>
<keyword evidence="2" id="KW-0378">Hydrolase</keyword>
<dbReference type="GO" id="GO:0016788">
    <property type="term" value="F:hydrolase activity, acting on ester bonds"/>
    <property type="evidence" value="ECO:0007669"/>
    <property type="project" value="InterPro"/>
</dbReference>
<dbReference type="Gene3D" id="3.90.780.10">
    <property type="entry name" value="5'-Nucleotidase, C-terminal domain"/>
    <property type="match status" value="1"/>
</dbReference>
<feature type="domain" description="5'-Nucleotidase C-terminal" evidence="4">
    <location>
        <begin position="327"/>
        <end position="480"/>
    </location>
</feature>
<keyword evidence="6" id="KW-1185">Reference proteome</keyword>
<reference evidence="5 6" key="1">
    <citation type="journal article" date="2015" name="Genome Announc.">
        <title>Expanding the biotechnology potential of lactobacilli through comparative genomics of 213 strains and associated genera.</title>
        <authorList>
            <person name="Sun Z."/>
            <person name="Harris H.M."/>
            <person name="McCann A."/>
            <person name="Guo C."/>
            <person name="Argimon S."/>
            <person name="Zhang W."/>
            <person name="Yang X."/>
            <person name="Jeffery I.B."/>
            <person name="Cooney J.C."/>
            <person name="Kagawa T.F."/>
            <person name="Liu W."/>
            <person name="Song Y."/>
            <person name="Salvetti E."/>
            <person name="Wrobel A."/>
            <person name="Rasinkangas P."/>
            <person name="Parkhill J."/>
            <person name="Rea M.C."/>
            <person name="O'Sullivan O."/>
            <person name="Ritari J."/>
            <person name="Douillard F.P."/>
            <person name="Paul Ross R."/>
            <person name="Yang R."/>
            <person name="Briner A.E."/>
            <person name="Felis G.E."/>
            <person name="de Vos W.M."/>
            <person name="Barrangou R."/>
            <person name="Klaenhammer T.R."/>
            <person name="Caufield P.W."/>
            <person name="Cui Y."/>
            <person name="Zhang H."/>
            <person name="O'Toole P.W."/>
        </authorList>
    </citation>
    <scope>NUCLEOTIDE SEQUENCE [LARGE SCALE GENOMIC DNA]</scope>
    <source>
        <strain evidence="5 6">DSM 24302</strain>
    </source>
</reference>
<comment type="similarity">
    <text evidence="2">Belongs to the 5'-nucleotidase family.</text>
</comment>
<keyword evidence="2" id="KW-0547">Nucleotide-binding</keyword>
<evidence type="ECO:0000256" key="2">
    <source>
        <dbReference type="RuleBase" id="RU362119"/>
    </source>
</evidence>
<dbReference type="InterPro" id="IPR036907">
    <property type="entry name" value="5'-Nucleotdase_C_sf"/>
</dbReference>
<dbReference type="PROSITE" id="PS00786">
    <property type="entry name" value="5_NUCLEOTIDASE_2"/>
    <property type="match status" value="1"/>
</dbReference>
<dbReference type="PATRIC" id="fig|1423802.4.peg.1201"/>
<dbReference type="Gene3D" id="3.60.21.10">
    <property type="match status" value="1"/>
</dbReference>
<proteinExistence type="inferred from homology"/>
<gene>
    <name evidence="5" type="ORF">FC56_GL001185</name>
</gene>
<dbReference type="GO" id="GO:0009166">
    <property type="term" value="P:nucleotide catabolic process"/>
    <property type="evidence" value="ECO:0007669"/>
    <property type="project" value="InterPro"/>
</dbReference>
<dbReference type="GO" id="GO:0030288">
    <property type="term" value="C:outer membrane-bounded periplasmic space"/>
    <property type="evidence" value="ECO:0007669"/>
    <property type="project" value="TreeGrafter"/>
</dbReference>
<dbReference type="PRINTS" id="PR01607">
    <property type="entry name" value="APYRASEFAMLY"/>
</dbReference>
<dbReference type="GO" id="GO:0046872">
    <property type="term" value="F:metal ion binding"/>
    <property type="evidence" value="ECO:0007669"/>
    <property type="project" value="InterPro"/>
</dbReference>
<name>A0A0R2D186_9LACO</name>
<evidence type="ECO:0000256" key="1">
    <source>
        <dbReference type="ARBA" id="ARBA00022729"/>
    </source>
</evidence>